<name>A0ABT3TK58_9GAMM</name>
<dbReference type="PROSITE" id="PS51257">
    <property type="entry name" value="PROKAR_LIPOPROTEIN"/>
    <property type="match status" value="1"/>
</dbReference>
<keyword evidence="2" id="KW-0732">Signal</keyword>
<dbReference type="SMART" id="SM00028">
    <property type="entry name" value="TPR"/>
    <property type="match status" value="4"/>
</dbReference>
<feature type="repeat" description="TPR" evidence="1">
    <location>
        <begin position="245"/>
        <end position="278"/>
    </location>
</feature>
<feature type="repeat" description="TPR" evidence="1">
    <location>
        <begin position="313"/>
        <end position="346"/>
    </location>
</feature>
<dbReference type="Pfam" id="PF01841">
    <property type="entry name" value="Transglut_core"/>
    <property type="match status" value="1"/>
</dbReference>
<dbReference type="InterPro" id="IPR038765">
    <property type="entry name" value="Papain-like_cys_pep_sf"/>
</dbReference>
<dbReference type="InterPro" id="IPR011990">
    <property type="entry name" value="TPR-like_helical_dom_sf"/>
</dbReference>
<dbReference type="InterPro" id="IPR002931">
    <property type="entry name" value="Transglutaminase-like"/>
</dbReference>
<proteinExistence type="predicted"/>
<dbReference type="PROSITE" id="PS50005">
    <property type="entry name" value="TPR"/>
    <property type="match status" value="2"/>
</dbReference>
<dbReference type="SUPFAM" id="SSF54001">
    <property type="entry name" value="Cysteine proteinases"/>
    <property type="match status" value="1"/>
</dbReference>
<dbReference type="InterPro" id="IPR019734">
    <property type="entry name" value="TPR_rpt"/>
</dbReference>
<evidence type="ECO:0000313" key="4">
    <source>
        <dbReference type="EMBL" id="MCX2982674.1"/>
    </source>
</evidence>
<gene>
    <name evidence="4" type="ORF">EYC98_17570</name>
</gene>
<organism evidence="4 5">
    <name type="scientific">Candidatus Litorirhabdus singularis</name>
    <dbReference type="NCBI Taxonomy" id="2518993"/>
    <lineage>
        <taxon>Bacteria</taxon>
        <taxon>Pseudomonadati</taxon>
        <taxon>Pseudomonadota</taxon>
        <taxon>Gammaproteobacteria</taxon>
        <taxon>Cellvibrionales</taxon>
        <taxon>Halieaceae</taxon>
        <taxon>Candidatus Litorirhabdus</taxon>
    </lineage>
</organism>
<accession>A0ABT3TK58</accession>
<evidence type="ECO:0000256" key="1">
    <source>
        <dbReference type="PROSITE-ProRule" id="PRU00339"/>
    </source>
</evidence>
<keyword evidence="5" id="KW-1185">Reference proteome</keyword>
<evidence type="ECO:0000313" key="5">
    <source>
        <dbReference type="Proteomes" id="UP001143362"/>
    </source>
</evidence>
<dbReference type="PANTHER" id="PTHR12558">
    <property type="entry name" value="CELL DIVISION CYCLE 16,23,27"/>
    <property type="match status" value="1"/>
</dbReference>
<dbReference type="Pfam" id="PF13429">
    <property type="entry name" value="TPR_15"/>
    <property type="match status" value="1"/>
</dbReference>
<comment type="caution">
    <text evidence="4">The sequence shown here is derived from an EMBL/GenBank/DDBJ whole genome shotgun (WGS) entry which is preliminary data.</text>
</comment>
<keyword evidence="1" id="KW-0802">TPR repeat</keyword>
<protein>
    <submittedName>
        <fullName evidence="4">Tetratricopeptide repeat protein</fullName>
    </submittedName>
</protein>
<dbReference type="Proteomes" id="UP001143362">
    <property type="component" value="Unassembled WGS sequence"/>
</dbReference>
<reference evidence="4" key="1">
    <citation type="submission" date="2019-02" db="EMBL/GenBank/DDBJ databases">
        <authorList>
            <person name="Li S.-H."/>
        </authorList>
    </citation>
    <scope>NUCLEOTIDE SEQUENCE</scope>
    <source>
        <strain evidence="4">IMCC14734</strain>
    </source>
</reference>
<dbReference type="SUPFAM" id="SSF48452">
    <property type="entry name" value="TPR-like"/>
    <property type="match status" value="1"/>
</dbReference>
<sequence>MRYPAMWRRFMAIQYGRFRTRLLLSTLVLLAGCAATFTPVPAVNSLDALQVSADRKVTPEQALANIELPALIELNDDMRDWVDRYVRSARNPRTRLELLHSSLRSGALHGLDYDVDADGSAQQAFVNGKANCLAYANLLVGMARYAGLDADYQLLTLRPDFSRFGTRVAVQQHVNVLVTLRDSSRYSVDLDPPPRDAVSASRALKDREAFALYHNNLAMNYLRSDDLEPAYGHALQALSLSPQSEFLWINLGVVYSRSGQISASAQSYHQALALNPDAGSAMNNLLVLHSRAGDTRQADYWEQAVADHQQRNPYYYVSLGEAAALNGELDEALVHYQEAIARKDSDPEFYFSIARLYLELQQPQLSIEYAEKAIEHAVLMQQRREYEAFLSQLTDATLAAL</sequence>
<dbReference type="EMBL" id="SHNN01000004">
    <property type="protein sequence ID" value="MCX2982674.1"/>
    <property type="molecule type" value="Genomic_DNA"/>
</dbReference>
<feature type="signal peptide" evidence="2">
    <location>
        <begin position="1"/>
        <end position="42"/>
    </location>
</feature>
<feature type="chain" id="PRO_5045603473" evidence="2">
    <location>
        <begin position="43"/>
        <end position="401"/>
    </location>
</feature>
<dbReference type="Gene3D" id="1.25.40.10">
    <property type="entry name" value="Tetratricopeptide repeat domain"/>
    <property type="match status" value="2"/>
</dbReference>
<evidence type="ECO:0000259" key="3">
    <source>
        <dbReference type="Pfam" id="PF01841"/>
    </source>
</evidence>
<feature type="domain" description="Transglutaminase-like" evidence="3">
    <location>
        <begin position="80"/>
        <end position="152"/>
    </location>
</feature>
<dbReference type="PANTHER" id="PTHR12558:SF13">
    <property type="entry name" value="CELL DIVISION CYCLE PROTEIN 27 HOMOLOG"/>
    <property type="match status" value="1"/>
</dbReference>
<evidence type="ECO:0000256" key="2">
    <source>
        <dbReference type="SAM" id="SignalP"/>
    </source>
</evidence>